<dbReference type="SUPFAM" id="SSF64356">
    <property type="entry name" value="SNARE-like"/>
    <property type="match status" value="1"/>
</dbReference>
<dbReference type="GeneID" id="30202817"/>
<keyword evidence="3" id="KW-0472">Membrane</keyword>
<keyword evidence="4" id="KW-0968">Cytoplasmic vesicle</keyword>
<keyword evidence="8" id="KW-1185">Reference proteome</keyword>
<dbReference type="InterPro" id="IPR011012">
    <property type="entry name" value="Longin-like_dom_sf"/>
</dbReference>
<dbReference type="EMBL" id="KV454209">
    <property type="protein sequence ID" value="ODQ61513.1"/>
    <property type="molecule type" value="Genomic_DNA"/>
</dbReference>
<dbReference type="AlphaFoldDB" id="A0A1E3P7Y0"/>
<feature type="compositionally biased region" description="Polar residues" evidence="5">
    <location>
        <begin position="202"/>
        <end position="216"/>
    </location>
</feature>
<dbReference type="OrthoDB" id="870at2759"/>
<dbReference type="InterPro" id="IPR028565">
    <property type="entry name" value="MHD"/>
</dbReference>
<dbReference type="SUPFAM" id="SSF49447">
    <property type="entry name" value="Second domain of Mu2 adaptin subunit (ap50) of ap2 adaptor"/>
    <property type="match status" value="1"/>
</dbReference>
<dbReference type="InterPro" id="IPR050431">
    <property type="entry name" value="Adaptor_comp_med_subunit"/>
</dbReference>
<reference evidence="7 8" key="1">
    <citation type="journal article" date="2016" name="Proc. Natl. Acad. Sci. U.S.A.">
        <title>Comparative genomics of biotechnologically important yeasts.</title>
        <authorList>
            <person name="Riley R."/>
            <person name="Haridas S."/>
            <person name="Wolfe K.H."/>
            <person name="Lopes M.R."/>
            <person name="Hittinger C.T."/>
            <person name="Goeker M."/>
            <person name="Salamov A.A."/>
            <person name="Wisecaver J.H."/>
            <person name="Long T.M."/>
            <person name="Calvey C.H."/>
            <person name="Aerts A.L."/>
            <person name="Barry K.W."/>
            <person name="Choi C."/>
            <person name="Clum A."/>
            <person name="Coughlan A.Y."/>
            <person name="Deshpande S."/>
            <person name="Douglass A.P."/>
            <person name="Hanson S.J."/>
            <person name="Klenk H.-P."/>
            <person name="LaButti K.M."/>
            <person name="Lapidus A."/>
            <person name="Lindquist E.A."/>
            <person name="Lipzen A.M."/>
            <person name="Meier-Kolthoff J.P."/>
            <person name="Ohm R.A."/>
            <person name="Otillar R.P."/>
            <person name="Pangilinan J.L."/>
            <person name="Peng Y."/>
            <person name="Rokas A."/>
            <person name="Rosa C.A."/>
            <person name="Scheuner C."/>
            <person name="Sibirny A.A."/>
            <person name="Slot J.C."/>
            <person name="Stielow J.B."/>
            <person name="Sun H."/>
            <person name="Kurtzman C.P."/>
            <person name="Blackwell M."/>
            <person name="Grigoriev I.V."/>
            <person name="Jeffries T.W."/>
        </authorList>
    </citation>
    <scope>NUCLEOTIDE SEQUENCE [LARGE SCALE GENOMIC DNA]</scope>
    <source>
        <strain evidence="8">ATCC 58044 / CBS 1984 / NCYC 433 / NRRL Y-366-8</strain>
    </source>
</reference>
<proteinExistence type="predicted"/>
<keyword evidence="2" id="KW-0813">Transport</keyword>
<feature type="region of interest" description="Disordered" evidence="5">
    <location>
        <begin position="194"/>
        <end position="216"/>
    </location>
</feature>
<sequence>MTRFNTNTPSSTLIFEYPTSANSPNLKTILSAIKGIGAQSYNSNSHNSSIVEISKIHTIYKLINEKITIYALVENLSAQESLSLKSLNPDASDDDDDENDGENKENNVSIINPNFIFRFLDRILEILQDYFGHPLNSLKIEANYDIMCNLMQEILEGGYPYITDNNTLKDLVPFKSSLGSKILQTTNQLAKSYSSSSSHNSFANQPRNSSSEQKLPWRSSNVKYTNNELFVDIKETINVILTPHQQKNKKTSGKSSNIYNSSTSFHHQKLIPTVARIHGEIDFTSHLSGVPEILCYLNLNGHYLGVPSLHRCVRTDKWINNEGTLSFIPPDGKSTIMNYTIDLDSYPTNKIQRNIGFINPDFKTGLGLKKNEFEISLNINFFKNVSKLENLKIQLFTNHDYTIKILRLSHGDFQTKSNGKFEWIFDPIISLGINPILRGIVEKTDDDETYQDTDEKTPIDPVFPKSISISYSNKGALPSGIRVDSLKITRGLNDIKPYKGVKYITQTGEFIIR</sequence>
<accession>A0A1E3P7Y0</accession>
<dbReference type="PROSITE" id="PS51072">
    <property type="entry name" value="MHD"/>
    <property type="match status" value="1"/>
</dbReference>
<dbReference type="Gene3D" id="3.30.450.60">
    <property type="match status" value="1"/>
</dbReference>
<dbReference type="GO" id="GO:0030117">
    <property type="term" value="C:membrane coat"/>
    <property type="evidence" value="ECO:0007669"/>
    <property type="project" value="UniProtKB-ARBA"/>
</dbReference>
<evidence type="ECO:0000256" key="4">
    <source>
        <dbReference type="ARBA" id="ARBA00023329"/>
    </source>
</evidence>
<gene>
    <name evidence="7" type="ORF">WICANDRAFT_83623</name>
</gene>
<dbReference type="PANTHER" id="PTHR10529">
    <property type="entry name" value="AP COMPLEX SUBUNIT MU"/>
    <property type="match status" value="1"/>
</dbReference>
<dbReference type="CDD" id="cd09252">
    <property type="entry name" value="AP-3_Mu3_Cterm"/>
    <property type="match status" value="1"/>
</dbReference>
<evidence type="ECO:0000256" key="5">
    <source>
        <dbReference type="SAM" id="MobiDB-lite"/>
    </source>
</evidence>
<feature type="compositionally biased region" description="Acidic residues" evidence="5">
    <location>
        <begin position="91"/>
        <end position="100"/>
    </location>
</feature>
<protein>
    <recommendedName>
        <fullName evidence="6">MHD domain-containing protein</fullName>
    </recommendedName>
</protein>
<dbReference type="GO" id="GO:0030659">
    <property type="term" value="C:cytoplasmic vesicle membrane"/>
    <property type="evidence" value="ECO:0007669"/>
    <property type="project" value="UniProtKB-SubCell"/>
</dbReference>
<comment type="subcellular location">
    <subcellularLocation>
        <location evidence="1">Cytoplasmic vesicle membrane</location>
    </subcellularLocation>
</comment>
<organism evidence="7 8">
    <name type="scientific">Wickerhamomyces anomalus (strain ATCC 58044 / CBS 1984 / NCYC 433 / NRRL Y-366-8)</name>
    <name type="common">Yeast</name>
    <name type="synonym">Hansenula anomala</name>
    <dbReference type="NCBI Taxonomy" id="683960"/>
    <lineage>
        <taxon>Eukaryota</taxon>
        <taxon>Fungi</taxon>
        <taxon>Dikarya</taxon>
        <taxon>Ascomycota</taxon>
        <taxon>Saccharomycotina</taxon>
        <taxon>Saccharomycetes</taxon>
        <taxon>Phaffomycetales</taxon>
        <taxon>Wickerhamomycetaceae</taxon>
        <taxon>Wickerhamomyces</taxon>
    </lineage>
</organism>
<dbReference type="Gene3D" id="2.60.40.1170">
    <property type="entry name" value="Mu homology domain, subdomain B"/>
    <property type="match status" value="2"/>
</dbReference>
<evidence type="ECO:0000313" key="8">
    <source>
        <dbReference type="Proteomes" id="UP000094112"/>
    </source>
</evidence>
<evidence type="ECO:0000256" key="1">
    <source>
        <dbReference type="ARBA" id="ARBA00004156"/>
    </source>
</evidence>
<name>A0A1E3P7Y0_WICAA</name>
<evidence type="ECO:0000256" key="2">
    <source>
        <dbReference type="ARBA" id="ARBA00022448"/>
    </source>
</evidence>
<dbReference type="RefSeq" id="XP_019040720.1">
    <property type="nucleotide sequence ID" value="XM_019185571.1"/>
</dbReference>
<dbReference type="STRING" id="683960.A0A1E3P7Y0"/>
<dbReference type="Pfam" id="PF00928">
    <property type="entry name" value="Adap_comp_sub"/>
    <property type="match status" value="1"/>
</dbReference>
<dbReference type="InterPro" id="IPR036168">
    <property type="entry name" value="AP2_Mu_C_sf"/>
</dbReference>
<evidence type="ECO:0000313" key="7">
    <source>
        <dbReference type="EMBL" id="ODQ61513.1"/>
    </source>
</evidence>
<evidence type="ECO:0000256" key="3">
    <source>
        <dbReference type="ARBA" id="ARBA00023136"/>
    </source>
</evidence>
<feature type="domain" description="MHD" evidence="6">
    <location>
        <begin position="251"/>
        <end position="513"/>
    </location>
</feature>
<evidence type="ECO:0000259" key="6">
    <source>
        <dbReference type="PROSITE" id="PS51072"/>
    </source>
</evidence>
<dbReference type="Proteomes" id="UP000094112">
    <property type="component" value="Unassembled WGS sequence"/>
</dbReference>
<feature type="region of interest" description="Disordered" evidence="5">
    <location>
        <begin position="87"/>
        <end position="106"/>
    </location>
</feature>